<reference evidence="1 2" key="1">
    <citation type="journal article" date="2011" name="BMC Genomics">
        <title>Insight into cross-talk between intra-amoebal pathogens.</title>
        <authorList>
            <person name="Gimenez G."/>
            <person name="Bertelli C."/>
            <person name="Moliner C."/>
            <person name="Robert C."/>
            <person name="Raoult D."/>
            <person name="Fournier P.E."/>
            <person name="Greub G."/>
        </authorList>
    </citation>
    <scope>NUCLEOTIDE SEQUENCE [LARGE SCALE GENOMIC DNA]</scope>
    <source>
        <strain evidence="1 2">LLAP12</strain>
    </source>
</reference>
<dbReference type="HOGENOM" id="CLU_1530656_0_0_6"/>
<accession>G9EKF0</accession>
<protein>
    <submittedName>
        <fullName evidence="1">Uncharacterized protein</fullName>
    </submittedName>
</protein>
<dbReference type="InParanoid" id="G9EKF0"/>
<dbReference type="RefSeq" id="WP_006869647.1">
    <property type="nucleotide sequence ID" value="NZ_JH413801.1"/>
</dbReference>
<dbReference type="OrthoDB" id="9821921at2"/>
<evidence type="ECO:0000313" key="1">
    <source>
        <dbReference type="EMBL" id="EHL32301.1"/>
    </source>
</evidence>
<sequence>MKNIIGVALLIYSINGNCFDYLIKCNDPNGLRIDSYFANTAGLENNKFLPSADKISGASPLVYFSKNKALFILQGTQLLADSESYTALLDYIIQDENQIAMIGILNKAPYLVSYFPKLGILYISTQKNMFFPGYNANAEIFFSKCSKPISKAEFEEEFLKHYPNGNSTLEKLNSF</sequence>
<keyword evidence="2" id="KW-1185">Reference proteome</keyword>
<gene>
    <name evidence="1" type="ORF">LDG_5680</name>
</gene>
<proteinExistence type="predicted"/>
<name>G9EKF0_9GAMM</name>
<evidence type="ECO:0000313" key="2">
    <source>
        <dbReference type="Proteomes" id="UP000002770"/>
    </source>
</evidence>
<organism evidence="1 2">
    <name type="scientific">Legionella drancourtii LLAP12</name>
    <dbReference type="NCBI Taxonomy" id="658187"/>
    <lineage>
        <taxon>Bacteria</taxon>
        <taxon>Pseudomonadati</taxon>
        <taxon>Pseudomonadota</taxon>
        <taxon>Gammaproteobacteria</taxon>
        <taxon>Legionellales</taxon>
        <taxon>Legionellaceae</taxon>
        <taxon>Legionella</taxon>
    </lineage>
</organism>
<dbReference type="AlphaFoldDB" id="G9EKF0"/>
<dbReference type="EMBL" id="JH413801">
    <property type="protein sequence ID" value="EHL32301.1"/>
    <property type="molecule type" value="Genomic_DNA"/>
</dbReference>
<dbReference type="Proteomes" id="UP000002770">
    <property type="component" value="Unassembled WGS sequence"/>
</dbReference>